<accession>A0A926Z4T5</accession>
<dbReference type="EMBL" id="JACJPY010000003">
    <property type="protein sequence ID" value="MBD2148897.1"/>
    <property type="molecule type" value="Genomic_DNA"/>
</dbReference>
<dbReference type="GO" id="GO:0004519">
    <property type="term" value="F:endonuclease activity"/>
    <property type="evidence" value="ECO:0007669"/>
    <property type="project" value="InterPro"/>
</dbReference>
<evidence type="ECO:0000313" key="2">
    <source>
        <dbReference type="Proteomes" id="UP000631421"/>
    </source>
</evidence>
<gene>
    <name evidence="1" type="ORF">H6F44_01960</name>
</gene>
<dbReference type="GO" id="GO:0003723">
    <property type="term" value="F:RNA binding"/>
    <property type="evidence" value="ECO:0007669"/>
    <property type="project" value="InterPro"/>
</dbReference>
<reference evidence="1" key="1">
    <citation type="journal article" date="2015" name="ISME J.">
        <title>Draft Genome Sequence of Streptomyces incarnatus NRRL8089, which Produces the Nucleoside Antibiotic Sinefungin.</title>
        <authorList>
            <person name="Oshima K."/>
            <person name="Hattori M."/>
            <person name="Shimizu H."/>
            <person name="Fukuda K."/>
            <person name="Nemoto M."/>
            <person name="Inagaki K."/>
            <person name="Tamura T."/>
        </authorList>
    </citation>
    <scope>NUCLEOTIDE SEQUENCE</scope>
    <source>
        <strain evidence="1">FACHB-1277</strain>
    </source>
</reference>
<evidence type="ECO:0000313" key="1">
    <source>
        <dbReference type="EMBL" id="MBD2148897.1"/>
    </source>
</evidence>
<dbReference type="GO" id="GO:0110001">
    <property type="term" value="C:toxin-antitoxin complex"/>
    <property type="evidence" value="ECO:0007669"/>
    <property type="project" value="InterPro"/>
</dbReference>
<sequence>MHVISRKALLEFCKHHDDSRVALDDWYRIVSKAKWQHINDVKSVYPSADAVGKFTVFNIRGNKYRLIASISYKTQDVYIKYVLTHTEYDSGSWKNDRYFK</sequence>
<dbReference type="AlphaFoldDB" id="A0A926Z4T5"/>
<name>A0A926Z4T5_9CYAN</name>
<proteinExistence type="predicted"/>
<reference evidence="1" key="2">
    <citation type="submission" date="2020-08" db="EMBL/GenBank/DDBJ databases">
        <authorList>
            <person name="Chen M."/>
            <person name="Teng W."/>
            <person name="Zhao L."/>
            <person name="Hu C."/>
            <person name="Zhou Y."/>
            <person name="Han B."/>
            <person name="Song L."/>
            <person name="Shu W."/>
        </authorList>
    </citation>
    <scope>NUCLEOTIDE SEQUENCE</scope>
    <source>
        <strain evidence="1">FACHB-1277</strain>
    </source>
</reference>
<protein>
    <submittedName>
        <fullName evidence="1">Type II toxin-antitoxin system HigB family toxin</fullName>
    </submittedName>
</protein>
<dbReference type="Pfam" id="PF09907">
    <property type="entry name" value="HigB_toxin"/>
    <property type="match status" value="1"/>
</dbReference>
<organism evidence="1 2">
    <name type="scientific">Pseudanabaena cinerea FACHB-1277</name>
    <dbReference type="NCBI Taxonomy" id="2949581"/>
    <lineage>
        <taxon>Bacteria</taxon>
        <taxon>Bacillati</taxon>
        <taxon>Cyanobacteriota</taxon>
        <taxon>Cyanophyceae</taxon>
        <taxon>Pseudanabaenales</taxon>
        <taxon>Pseudanabaenaceae</taxon>
        <taxon>Pseudanabaena</taxon>
        <taxon>Pseudanabaena cinerea</taxon>
    </lineage>
</organism>
<dbReference type="Proteomes" id="UP000631421">
    <property type="component" value="Unassembled WGS sequence"/>
</dbReference>
<comment type="caution">
    <text evidence="1">The sequence shown here is derived from an EMBL/GenBank/DDBJ whole genome shotgun (WGS) entry which is preliminary data.</text>
</comment>
<keyword evidence="2" id="KW-1185">Reference proteome</keyword>
<dbReference type="InterPro" id="IPR018669">
    <property type="entry name" value="Toxin_HigB"/>
</dbReference>
<dbReference type="RefSeq" id="WP_190349232.1">
    <property type="nucleotide sequence ID" value="NZ_JACJPY010000003.1"/>
</dbReference>